<organism evidence="2 3">
    <name type="scientific">Metaclostridioides mangenotii</name>
    <dbReference type="NCBI Taxonomy" id="1540"/>
    <lineage>
        <taxon>Bacteria</taxon>
        <taxon>Bacillati</taxon>
        <taxon>Bacillota</taxon>
        <taxon>Clostridia</taxon>
        <taxon>Peptostreptococcales</taxon>
        <taxon>Peptostreptococcaceae</taxon>
        <taxon>Metaclostridioides</taxon>
    </lineage>
</organism>
<dbReference type="Pfam" id="PF09359">
    <property type="entry name" value="VTC"/>
    <property type="match status" value="1"/>
</dbReference>
<dbReference type="Gene3D" id="3.20.100.30">
    <property type="entry name" value="VTC, catalytic tunnel domain"/>
    <property type="match status" value="1"/>
</dbReference>
<evidence type="ECO:0000259" key="1">
    <source>
        <dbReference type="Pfam" id="PF09359"/>
    </source>
</evidence>
<protein>
    <recommendedName>
        <fullName evidence="1">VTC domain-containing protein</fullName>
    </recommendedName>
</protein>
<dbReference type="InterPro" id="IPR018966">
    <property type="entry name" value="VTC_domain"/>
</dbReference>
<comment type="caution">
    <text evidence="2">The sequence shown here is derived from an EMBL/GenBank/DDBJ whole genome shotgun (WGS) entry which is preliminary data.</text>
</comment>
<evidence type="ECO:0000313" key="2">
    <source>
        <dbReference type="EMBL" id="MBP1855807.1"/>
    </source>
</evidence>
<proteinExistence type="predicted"/>
<dbReference type="InterPro" id="IPR042267">
    <property type="entry name" value="VTC_sf"/>
</dbReference>
<dbReference type="EMBL" id="JAGGJX010000005">
    <property type="protein sequence ID" value="MBP1855807.1"/>
    <property type="molecule type" value="Genomic_DNA"/>
</dbReference>
<dbReference type="RefSeq" id="WP_209457209.1">
    <property type="nucleotide sequence ID" value="NZ_BAAACS010000019.1"/>
</dbReference>
<feature type="domain" description="VTC" evidence="1">
    <location>
        <begin position="8"/>
        <end position="225"/>
    </location>
</feature>
<evidence type="ECO:0000313" key="3">
    <source>
        <dbReference type="Proteomes" id="UP000767291"/>
    </source>
</evidence>
<sequence>MKSNFKYRFEIKHKISDADVVSIKSKLSRVMKIDKNSSGEGMYTIRSLYFDTPENKAVAEKLDGVPYREKFRIRFYNYDSSFIKLEKKIKNNGMTLKFSAALTKDEVVKILNNDIGFLKESNDTLLKEFYIKLKCTRLQPKSIVDYEREAYIYPLGNVRITLDRNIRKVVNSLDPFEYDTLSAPIVENKMSVLEVKYDEFIPDFVRDLIQINKCSSSAISKYVSSRLYI</sequence>
<dbReference type="CDD" id="cd07750">
    <property type="entry name" value="PolyPPase_VTC_like"/>
    <property type="match status" value="1"/>
</dbReference>
<dbReference type="Proteomes" id="UP000767291">
    <property type="component" value="Unassembled WGS sequence"/>
</dbReference>
<reference evidence="2 3" key="1">
    <citation type="submission" date="2021-03" db="EMBL/GenBank/DDBJ databases">
        <title>Genomic Encyclopedia of Type Strains, Phase IV (KMG-IV): sequencing the most valuable type-strain genomes for metagenomic binning, comparative biology and taxonomic classification.</title>
        <authorList>
            <person name="Goeker M."/>
        </authorList>
    </citation>
    <scope>NUCLEOTIDE SEQUENCE [LARGE SCALE GENOMIC DNA]</scope>
    <source>
        <strain evidence="2 3">DSM 1289</strain>
    </source>
</reference>
<gene>
    <name evidence="2" type="ORF">J2Z43_002208</name>
</gene>
<accession>A0ABS4ED05</accession>
<keyword evidence="3" id="KW-1185">Reference proteome</keyword>
<name>A0ABS4ED05_9FIRM</name>